<evidence type="ECO:0000313" key="4">
    <source>
        <dbReference type="Proteomes" id="UP001597203"/>
    </source>
</evidence>
<dbReference type="RefSeq" id="WP_380915402.1">
    <property type="nucleotide sequence ID" value="NZ_JBHTLS010000135.1"/>
</dbReference>
<comment type="similarity">
    <text evidence="1">Belongs to the NifU family.</text>
</comment>
<reference evidence="4" key="1">
    <citation type="journal article" date="2019" name="Int. J. Syst. Evol. Microbiol.">
        <title>The Global Catalogue of Microorganisms (GCM) 10K type strain sequencing project: providing services to taxonomists for standard genome sequencing and annotation.</title>
        <authorList>
            <consortium name="The Broad Institute Genomics Platform"/>
            <consortium name="The Broad Institute Genome Sequencing Center for Infectious Disease"/>
            <person name="Wu L."/>
            <person name="Ma J."/>
        </authorList>
    </citation>
    <scope>NUCLEOTIDE SEQUENCE [LARGE SCALE GENOMIC DNA]</scope>
    <source>
        <strain evidence="4">CCUG 54329</strain>
    </source>
</reference>
<organism evidence="3 4">
    <name type="scientific">Sphingobium olei</name>
    <dbReference type="NCBI Taxonomy" id="420955"/>
    <lineage>
        <taxon>Bacteria</taxon>
        <taxon>Pseudomonadati</taxon>
        <taxon>Pseudomonadota</taxon>
        <taxon>Alphaproteobacteria</taxon>
        <taxon>Sphingomonadales</taxon>
        <taxon>Sphingomonadaceae</taxon>
        <taxon>Sphingobium</taxon>
    </lineage>
</organism>
<dbReference type="PANTHER" id="PTHR11178">
    <property type="entry name" value="IRON-SULFUR CLUSTER SCAFFOLD PROTEIN NFU-RELATED"/>
    <property type="match status" value="1"/>
</dbReference>
<dbReference type="Proteomes" id="UP001597203">
    <property type="component" value="Unassembled WGS sequence"/>
</dbReference>
<evidence type="ECO:0000259" key="2">
    <source>
        <dbReference type="SMART" id="SM00932"/>
    </source>
</evidence>
<sequence>MLIETELTPNPATIKFLPGREVMGAGTRDFASPEDAEASPLADALFSLGDVTGVFFGSDFVSVTIAPGAEWSDVKPDVLATLLDHFSANMPLFAPGSAAGIMVPEDDASFADNPEDAEIVEQIRDLIDTRVRPAVANDGGDIIYRGFDKGTVYLKMQGACSGCPSSSATLKNGIEQLLKHYVPEVTEVRAV</sequence>
<dbReference type="Pfam" id="PF08712">
    <property type="entry name" value="Nfu_N"/>
    <property type="match status" value="1"/>
</dbReference>
<dbReference type="InterPro" id="IPR014824">
    <property type="entry name" value="Nfu/NifU_N"/>
</dbReference>
<evidence type="ECO:0000256" key="1">
    <source>
        <dbReference type="ARBA" id="ARBA00006420"/>
    </source>
</evidence>
<dbReference type="InterPro" id="IPR035433">
    <property type="entry name" value="NFU1-like"/>
</dbReference>
<gene>
    <name evidence="3" type="ORF">ACFQ24_22590</name>
</gene>
<dbReference type="PIRSF" id="PIRSF036773">
    <property type="entry name" value="HIRIP5"/>
    <property type="match status" value="1"/>
</dbReference>
<dbReference type="Gene3D" id="3.30.1370.70">
    <property type="entry name" value="Scaffold protein Nfu/NifU, N-terminal domain"/>
    <property type="match status" value="1"/>
</dbReference>
<keyword evidence="4" id="KW-1185">Reference proteome</keyword>
<dbReference type="PANTHER" id="PTHR11178:SF1">
    <property type="entry name" value="NFU1 IRON-SULFUR CLUSTER SCAFFOLD HOMOLOG, MITOCHONDRIAL"/>
    <property type="match status" value="1"/>
</dbReference>
<dbReference type="EMBL" id="JBHTLS010000135">
    <property type="protein sequence ID" value="MFD1107665.1"/>
    <property type="molecule type" value="Genomic_DNA"/>
</dbReference>
<name>A0ABW3P7K7_9SPHN</name>
<accession>A0ABW3P7K7</accession>
<comment type="caution">
    <text evidence="3">The sequence shown here is derived from an EMBL/GenBank/DDBJ whole genome shotgun (WGS) entry which is preliminary data.</text>
</comment>
<dbReference type="SUPFAM" id="SSF110836">
    <property type="entry name" value="Hypothetical protein SAV1430"/>
    <property type="match status" value="1"/>
</dbReference>
<dbReference type="InterPro" id="IPR001075">
    <property type="entry name" value="NIF_FeS_clus_asmbl_NifU_C"/>
</dbReference>
<evidence type="ECO:0000313" key="3">
    <source>
        <dbReference type="EMBL" id="MFD1107665.1"/>
    </source>
</evidence>
<dbReference type="InterPro" id="IPR036498">
    <property type="entry name" value="Nfu/NifU_N_sf"/>
</dbReference>
<feature type="domain" description="Scaffold protein Nfu/NifU N-terminal" evidence="2">
    <location>
        <begin position="3"/>
        <end position="89"/>
    </location>
</feature>
<dbReference type="SMART" id="SM00932">
    <property type="entry name" value="Nfu_N"/>
    <property type="match status" value="1"/>
</dbReference>
<dbReference type="Pfam" id="PF01106">
    <property type="entry name" value="NifU"/>
    <property type="match status" value="1"/>
</dbReference>
<proteinExistence type="inferred from homology"/>
<protein>
    <submittedName>
        <fullName evidence="3">NifU family protein</fullName>
    </submittedName>
</protein>
<dbReference type="SUPFAM" id="SSF117916">
    <property type="entry name" value="Fe-S cluster assembly (FSCA) domain-like"/>
    <property type="match status" value="1"/>
</dbReference>
<dbReference type="Gene3D" id="3.30.300.130">
    <property type="entry name" value="Fe-S cluster assembly (FSCA)"/>
    <property type="match status" value="1"/>
</dbReference>
<dbReference type="InterPro" id="IPR034904">
    <property type="entry name" value="FSCA_dom_sf"/>
</dbReference>